<feature type="transmembrane region" description="Helical" evidence="6">
    <location>
        <begin position="130"/>
        <end position="157"/>
    </location>
</feature>
<comment type="similarity">
    <text evidence="5">Belongs to the SAT4 family.</text>
</comment>
<keyword evidence="2 6" id="KW-0812">Transmembrane</keyword>
<evidence type="ECO:0000256" key="6">
    <source>
        <dbReference type="SAM" id="Phobius"/>
    </source>
</evidence>
<evidence type="ECO:0000256" key="3">
    <source>
        <dbReference type="ARBA" id="ARBA00022989"/>
    </source>
</evidence>
<feature type="transmembrane region" description="Helical" evidence="6">
    <location>
        <begin position="99"/>
        <end position="118"/>
    </location>
</feature>
<organism evidence="8 9">
    <name type="scientific">Aspergillus sclerotialis</name>
    <dbReference type="NCBI Taxonomy" id="2070753"/>
    <lineage>
        <taxon>Eukaryota</taxon>
        <taxon>Fungi</taxon>
        <taxon>Dikarya</taxon>
        <taxon>Ascomycota</taxon>
        <taxon>Pezizomycotina</taxon>
        <taxon>Eurotiomycetes</taxon>
        <taxon>Eurotiomycetidae</taxon>
        <taxon>Eurotiales</taxon>
        <taxon>Aspergillaceae</taxon>
        <taxon>Aspergillus</taxon>
        <taxon>Aspergillus subgen. Polypaecilum</taxon>
    </lineage>
</organism>
<comment type="subcellular location">
    <subcellularLocation>
        <location evidence="1">Membrane</location>
        <topology evidence="1">Multi-pass membrane protein</topology>
    </subcellularLocation>
</comment>
<feature type="transmembrane region" description="Helical" evidence="6">
    <location>
        <begin position="169"/>
        <end position="193"/>
    </location>
</feature>
<protein>
    <submittedName>
        <fullName evidence="8">Integral membrane protein</fullName>
    </submittedName>
</protein>
<evidence type="ECO:0000256" key="2">
    <source>
        <dbReference type="ARBA" id="ARBA00022692"/>
    </source>
</evidence>
<accession>A0A3A2Z9H7</accession>
<dbReference type="InterPro" id="IPR049326">
    <property type="entry name" value="Rhodopsin_dom_fungi"/>
</dbReference>
<dbReference type="PANTHER" id="PTHR33048:SF47">
    <property type="entry name" value="INTEGRAL MEMBRANE PROTEIN-RELATED"/>
    <property type="match status" value="1"/>
</dbReference>
<dbReference type="Pfam" id="PF20684">
    <property type="entry name" value="Fung_rhodopsin"/>
    <property type="match status" value="1"/>
</dbReference>
<feature type="domain" description="Rhodopsin" evidence="7">
    <location>
        <begin position="63"/>
        <end position="203"/>
    </location>
</feature>
<dbReference type="STRING" id="2070753.A0A3A2Z9H7"/>
<evidence type="ECO:0000256" key="4">
    <source>
        <dbReference type="ARBA" id="ARBA00023136"/>
    </source>
</evidence>
<evidence type="ECO:0000313" key="9">
    <source>
        <dbReference type="Proteomes" id="UP000266188"/>
    </source>
</evidence>
<keyword evidence="3 6" id="KW-1133">Transmembrane helix</keyword>
<comment type="caution">
    <text evidence="8">The sequence shown here is derived from an EMBL/GenBank/DDBJ whole genome shotgun (WGS) entry which is preliminary data.</text>
</comment>
<evidence type="ECO:0000256" key="5">
    <source>
        <dbReference type="ARBA" id="ARBA00038359"/>
    </source>
</evidence>
<dbReference type="Proteomes" id="UP000266188">
    <property type="component" value="Unassembled WGS sequence"/>
</dbReference>
<reference evidence="9" key="1">
    <citation type="submission" date="2017-02" db="EMBL/GenBank/DDBJ databases">
        <authorList>
            <person name="Tafer H."/>
            <person name="Lopandic K."/>
        </authorList>
    </citation>
    <scope>NUCLEOTIDE SEQUENCE [LARGE SCALE GENOMIC DNA]</scope>
    <source>
        <strain evidence="9">CBS 366.77</strain>
    </source>
</reference>
<keyword evidence="4 6" id="KW-0472">Membrane</keyword>
<evidence type="ECO:0000259" key="7">
    <source>
        <dbReference type="Pfam" id="PF20684"/>
    </source>
</evidence>
<dbReference type="PANTHER" id="PTHR33048">
    <property type="entry name" value="PTH11-LIKE INTEGRAL MEMBRANE PROTEIN (AFU_ORTHOLOGUE AFUA_5G11245)"/>
    <property type="match status" value="1"/>
</dbReference>
<evidence type="ECO:0000256" key="1">
    <source>
        <dbReference type="ARBA" id="ARBA00004141"/>
    </source>
</evidence>
<sequence>MMRSPHDAHPGHHHYIYRGGYCLSSTKVIRKILMADYVFYAFAVVGPSPHNSLSHLQSISLTKQNPTPEIHHGLSHPQKTLPAPETKTQLKALWLTVPFYNLSLILTKLSMLVLYMRIFPTPTFLLTSRIISAVIVVLGLWMVVSSFVFCVPVSAFWNTGLEGRCLPEVVWYLNASLQIATDVTIVVFPMPVLGSLKLPGREK</sequence>
<dbReference type="GO" id="GO:0016020">
    <property type="term" value="C:membrane"/>
    <property type="evidence" value="ECO:0007669"/>
    <property type="project" value="UniProtKB-SubCell"/>
</dbReference>
<dbReference type="EMBL" id="MVGC01000429">
    <property type="protein sequence ID" value="RJE19260.1"/>
    <property type="molecule type" value="Genomic_DNA"/>
</dbReference>
<keyword evidence="9" id="KW-1185">Reference proteome</keyword>
<gene>
    <name evidence="8" type="ORF">PHISCL_08395</name>
</gene>
<proteinExistence type="inferred from homology"/>
<dbReference type="OrthoDB" id="10017208at2759"/>
<evidence type="ECO:0000313" key="8">
    <source>
        <dbReference type="EMBL" id="RJE19260.1"/>
    </source>
</evidence>
<feature type="non-terminal residue" evidence="8">
    <location>
        <position position="203"/>
    </location>
</feature>
<dbReference type="AlphaFoldDB" id="A0A3A2Z9H7"/>
<name>A0A3A2Z9H7_9EURO</name>
<dbReference type="InterPro" id="IPR052337">
    <property type="entry name" value="SAT4-like"/>
</dbReference>